<dbReference type="AlphaFoldDB" id="A0A1U9LC70"/>
<dbReference type="PANTHER" id="PTHR37423:SF2">
    <property type="entry name" value="MEMBRANE-BOUND LYTIC MUREIN TRANSGLYCOSYLASE C"/>
    <property type="match status" value="1"/>
</dbReference>
<dbReference type="InterPro" id="IPR008258">
    <property type="entry name" value="Transglycosylase_SLT_dom_1"/>
</dbReference>
<dbReference type="EMBL" id="CP014687">
    <property type="protein sequence ID" value="AQT03999.1"/>
    <property type="molecule type" value="Genomic_DNA"/>
</dbReference>
<dbReference type="GO" id="GO:0008933">
    <property type="term" value="F:peptidoglycan lytic transglycosylase activity"/>
    <property type="evidence" value="ECO:0007669"/>
    <property type="project" value="InterPro"/>
</dbReference>
<evidence type="ECO:0000256" key="4">
    <source>
        <dbReference type="SAM" id="SignalP"/>
    </source>
</evidence>
<evidence type="ECO:0000313" key="6">
    <source>
        <dbReference type="EMBL" id="AQT03999.1"/>
    </source>
</evidence>
<dbReference type="SUPFAM" id="SSF53955">
    <property type="entry name" value="Lysozyme-like"/>
    <property type="match status" value="1"/>
</dbReference>
<dbReference type="Gene3D" id="1.25.20.10">
    <property type="entry name" value="Bacterial muramidases"/>
    <property type="match status" value="1"/>
</dbReference>
<protein>
    <submittedName>
        <fullName evidence="6">Lytic murein transglycosylase</fullName>
    </submittedName>
</protein>
<dbReference type="KEGG" id="aper:A0U91_02080"/>
<dbReference type="RefSeq" id="WP_077929942.1">
    <property type="nucleotide sequence ID" value="NZ_CP014687.1"/>
</dbReference>
<proteinExistence type="inferred from homology"/>
<evidence type="ECO:0000256" key="2">
    <source>
        <dbReference type="ARBA" id="ARBA00009387"/>
    </source>
</evidence>
<dbReference type="CDD" id="cd13401">
    <property type="entry name" value="Slt70-like"/>
    <property type="match status" value="1"/>
</dbReference>
<comment type="similarity">
    <text evidence="1">Belongs to the transglycosylase Slt family.</text>
</comment>
<name>A0A1U9LC70_9PROT</name>
<dbReference type="Gene3D" id="1.10.530.10">
    <property type="match status" value="1"/>
</dbReference>
<evidence type="ECO:0000256" key="1">
    <source>
        <dbReference type="ARBA" id="ARBA00007734"/>
    </source>
</evidence>
<accession>A0A1U9LC70</accession>
<feature type="chain" id="PRO_5012120705" evidence="4">
    <location>
        <begin position="30"/>
        <end position="656"/>
    </location>
</feature>
<dbReference type="InterPro" id="IPR008939">
    <property type="entry name" value="Lytic_TGlycosylase_superhlx_U"/>
</dbReference>
<dbReference type="GO" id="GO:0004553">
    <property type="term" value="F:hydrolase activity, hydrolyzing O-glycosyl compounds"/>
    <property type="evidence" value="ECO:0007669"/>
    <property type="project" value="InterPro"/>
</dbReference>
<keyword evidence="3 4" id="KW-0732">Signal</keyword>
<dbReference type="STRING" id="1076596.A0U91_02080"/>
<evidence type="ECO:0000256" key="3">
    <source>
        <dbReference type="ARBA" id="ARBA00022729"/>
    </source>
</evidence>
<dbReference type="GO" id="GO:0016020">
    <property type="term" value="C:membrane"/>
    <property type="evidence" value="ECO:0007669"/>
    <property type="project" value="InterPro"/>
</dbReference>
<feature type="domain" description="Transglycosylase SLT" evidence="5">
    <location>
        <begin position="508"/>
        <end position="615"/>
    </location>
</feature>
<dbReference type="Proteomes" id="UP000189055">
    <property type="component" value="Chromosome"/>
</dbReference>
<organism evidence="6 7">
    <name type="scientific">Acetobacter persici</name>
    <dbReference type="NCBI Taxonomy" id="1076596"/>
    <lineage>
        <taxon>Bacteria</taxon>
        <taxon>Pseudomonadati</taxon>
        <taxon>Pseudomonadota</taxon>
        <taxon>Alphaproteobacteria</taxon>
        <taxon>Acetobacterales</taxon>
        <taxon>Acetobacteraceae</taxon>
        <taxon>Acetobacter</taxon>
    </lineage>
</organism>
<dbReference type="SUPFAM" id="SSF48435">
    <property type="entry name" value="Bacterial muramidases"/>
    <property type="match status" value="1"/>
</dbReference>
<reference evidence="6 7" key="1">
    <citation type="submission" date="2016-03" db="EMBL/GenBank/DDBJ databases">
        <title>Acetic acid bacteria sequencing.</title>
        <authorList>
            <person name="Brandt J."/>
            <person name="Jakob F."/>
            <person name="Vogel R.F."/>
        </authorList>
    </citation>
    <scope>NUCLEOTIDE SEQUENCE [LARGE SCALE GENOMIC DNA]</scope>
    <source>
        <strain evidence="6 7">TMW2.1084</strain>
    </source>
</reference>
<dbReference type="PANTHER" id="PTHR37423">
    <property type="entry name" value="SOLUBLE LYTIC MUREIN TRANSGLYCOSYLASE-RELATED"/>
    <property type="match status" value="1"/>
</dbReference>
<dbReference type="GO" id="GO:0042597">
    <property type="term" value="C:periplasmic space"/>
    <property type="evidence" value="ECO:0007669"/>
    <property type="project" value="InterPro"/>
</dbReference>
<dbReference type="InterPro" id="IPR000189">
    <property type="entry name" value="Transglyc_AS"/>
</dbReference>
<feature type="signal peptide" evidence="4">
    <location>
        <begin position="1"/>
        <end position="29"/>
    </location>
</feature>
<comment type="similarity">
    <text evidence="2">Belongs to the virb1 family.</text>
</comment>
<dbReference type="Pfam" id="PF01464">
    <property type="entry name" value="SLT"/>
    <property type="match status" value="1"/>
</dbReference>
<sequence length="656" mass="69760">MSVLHFSAWRRQASLPLAFLLLSACSAPAQTGQSAAGPASQVTEPQSVAVPASQTYATGSVSDRLTVWLSLVGSSHASAQDYADFLKTRPVWPRWQLLQTRMQQALSKETDPAVLARLCAQTLTYGPALAQCVSQGGSATSGLAGHLAAEAKQAWMNGNDSAAAATALSGTFPQVLTPEASWLRFNREEKAGSMAAARQTLPYLSASRQKQAQARLAFRANDPGADALAAALPASEADDPYLILDHLRWLRTQKRDAEAAALWKTAGVQAEAKARHPAFWRERDALARELLQNGQNDDALSLANDTLTTGANRLDAQFLSGWIALQKMHNPAQADVFFRPLADSASLISKSRGFYWLGRARHAAQDDVSAQADWQKAAGYPGTFYGQMAAAQLAGNEATLLAPEHIPPSVTKALAAEREPSASASRLAGSDLVQAAQLLVSWGDKPHARDFLTLLSQQLVSAADKLALCDLAMKLGLPDVSVAVSRQLGRDGLFLLHSGWPAPYASPASGLPSGLVLGLARQESNFNPDAISSSNAIGLMQLKPSTAGDMVHRAGVSASAATASGLHDPNNNLALGSAYLSYLQDKFGTVVPYMAAAYNGGPGRLSRWLAASGDPARSGASQDEMIDWIESIPFSETRNYVQRVWENMTIYAAMGK</sequence>
<evidence type="ECO:0000259" key="5">
    <source>
        <dbReference type="Pfam" id="PF01464"/>
    </source>
</evidence>
<gene>
    <name evidence="6" type="ORF">A0U91_02080</name>
</gene>
<evidence type="ECO:0000313" key="7">
    <source>
        <dbReference type="Proteomes" id="UP000189055"/>
    </source>
</evidence>
<dbReference type="PROSITE" id="PS00922">
    <property type="entry name" value="TRANSGLYCOSYLASE"/>
    <property type="match status" value="1"/>
</dbReference>
<dbReference type="GO" id="GO:0000270">
    <property type="term" value="P:peptidoglycan metabolic process"/>
    <property type="evidence" value="ECO:0007669"/>
    <property type="project" value="InterPro"/>
</dbReference>
<dbReference type="InterPro" id="IPR023346">
    <property type="entry name" value="Lysozyme-like_dom_sf"/>
</dbReference>